<dbReference type="KEGG" id="clt:CM240_0729"/>
<dbReference type="InterPro" id="IPR011123">
    <property type="entry name" value="Y_Y_Y"/>
</dbReference>
<evidence type="ECO:0000256" key="6">
    <source>
        <dbReference type="ARBA" id="ARBA00022723"/>
    </source>
</evidence>
<dbReference type="Pfam" id="PF16738">
    <property type="entry name" value="CBM26"/>
    <property type="match status" value="1"/>
</dbReference>
<dbReference type="InterPro" id="IPR006046">
    <property type="entry name" value="Alpha_amylase"/>
</dbReference>
<dbReference type="Gene3D" id="2.60.40.10">
    <property type="entry name" value="Immunoglobulins"/>
    <property type="match status" value="4"/>
</dbReference>
<gene>
    <name evidence="15" type="ORF">CM240_0729</name>
</gene>
<evidence type="ECO:0000313" key="15">
    <source>
        <dbReference type="EMBL" id="CDM67894.1"/>
    </source>
</evidence>
<keyword evidence="6" id="KW-0479">Metal-binding</keyword>
<comment type="catalytic activity">
    <reaction evidence="1">
        <text>Endohydrolysis of (1-&gt;4)-alpha-D-glucosidic linkages in polysaccharides containing three or more (1-&gt;4)-alpha-linked D-glucose units.</text>
        <dbReference type="EC" id="3.2.1.1"/>
    </reaction>
</comment>
<dbReference type="InterPro" id="IPR017853">
    <property type="entry name" value="GH"/>
</dbReference>
<name>W6RWA8_9CLOT</name>
<evidence type="ECO:0000313" key="16">
    <source>
        <dbReference type="Proteomes" id="UP000019426"/>
    </source>
</evidence>
<dbReference type="OrthoDB" id="1925648at2"/>
<dbReference type="InterPro" id="IPR013780">
    <property type="entry name" value="Glyco_hydro_b"/>
</dbReference>
<dbReference type="CDD" id="cd11315">
    <property type="entry name" value="AmyAc_bac1_AmyA"/>
    <property type="match status" value="1"/>
</dbReference>
<dbReference type="EC" id="3.2.1.1" evidence="4"/>
<feature type="domain" description="PKD/Chitinase" evidence="12">
    <location>
        <begin position="776"/>
        <end position="856"/>
    </location>
</feature>
<dbReference type="InterPro" id="IPR013783">
    <property type="entry name" value="Ig-like_fold"/>
</dbReference>
<sequence>MGKALKRLTSLVTTTILTVSLICGDIKISPQIEVHAATDYTNEYGLAKETKDGVILHAFTWRFNTIKDRMKEIAENGYSAVQVSPIQQCSSSPGQNVWEWVFTYRPTGYSIGNHIVGTEEEFKEMCKEADKYGVKIIVDVVANHLIRDNETDPSLKDNNAYFHNAGVINGSDYENNRWKVTHGDLAVDLPDLNTSNKDVQNYVIQFLNKCIDDGADGFRFDMAKHIELPNDDGGSDFWPTILDAIYKKKSDAFVYGEVLQDATSNYTEYNKIMFTGADSYSRNLRDNVINNNNISNVNAILNYCCDGADPSRLVTYIETHDHFANDTGSTPNVNGGTRYFNNWQMEKGYTIVASREKGTPLFYDRPAFTGMVERTAKWPGTYGLGGPMGVSQNMWKDAEVIATNKFHNAMIGEKEYIEAINNNTLIIKRGNKGVAVINMDGGADVNVKVDLPDGEYKDLGTSGGTFRVSGGVLTGKVQSGKTAFIYKEPVIVKEPKATISQEGGSFIDSLTLTLGYTNATSGTYSIDGGAKKTYSNGEKITIGKDKEVGETVKVTLTATDGTKTSDPVTYTFKKKDPNERNIAYMEKPSSWPNAYAYVYNDDPTAATVKENAKWPGLPMTKGDDGIYYYEMPEDYSNARIIFTDGTKEGNKYPTGIDTPGLTVEGSMIYKDGSWEPYDNPNKKPTVSISQSGGEFVDKLTLTLGYTNATSAVYYIDGVKKGAYTNGEKITIGEDSNVGDTITVKLVATNGNNKAEEEYKFKKVKGNEELSLDSITTNLASPQLEGSTIKITANASGGVGDLLYRFEIDGEVVQEYSDKSTYTWKPDTKGDYNIKVTVKDEDGNRDYDSITYTIKKKTINLSIDSFTVSSKSVKVGETVKLSASASGGSGTVQYKFVARKDSKETVIRDYSTTKTATWTPSVAGDYELLVYVKDSDGNSDSDSASCTVEESDEDIVITTDKASPQVTGTSIKITAKANNAKEYRFSIYESNSGWSTLREYGTSNTVTWTPKSSGNYKIWVDVKDSKGNVIYGKMNYVVKGKTVRVEETNTNIKYTGSWKTVNGDKYSGSTIKTTSQSGAKAEFTFTGTSISLIGPKDNTRGIAKVTIDGTVYTVDMYSSTSQPRVYMFQKKGLSSGKHTITIEYTGLSMTSDANATMGFDGVDIIDGDIVETETKPITKRIEEDNEKISYSGKWNILEYKDYSKGKALGTNIKGSKATFKFTGTGISIIASKKSNRGIAKVTIDGKVYNVDMYSNNFVPRTYVYSDKNLSSGTHTITIEYTGSANSSATGNIISIDGFDIINGDII</sequence>
<evidence type="ECO:0000256" key="8">
    <source>
        <dbReference type="ARBA" id="ARBA00022837"/>
    </source>
</evidence>
<feature type="domain" description="Alpha-amylase C-terminal" evidence="13">
    <location>
        <begin position="420"/>
        <end position="490"/>
    </location>
</feature>
<evidence type="ECO:0000256" key="7">
    <source>
        <dbReference type="ARBA" id="ARBA00022801"/>
    </source>
</evidence>
<dbReference type="GO" id="GO:0046872">
    <property type="term" value="F:metal ion binding"/>
    <property type="evidence" value="ECO:0007669"/>
    <property type="project" value="UniProtKB-KW"/>
</dbReference>
<comment type="cofactor">
    <cofactor evidence="2">
        <name>Ca(2+)</name>
        <dbReference type="ChEBI" id="CHEBI:29108"/>
    </cofactor>
</comment>
<dbReference type="Gene3D" id="2.60.120.260">
    <property type="entry name" value="Galactose-binding domain-like"/>
    <property type="match status" value="2"/>
</dbReference>
<keyword evidence="7" id="KW-0378">Hydrolase</keyword>
<keyword evidence="9" id="KW-0119">Carbohydrate metabolism</keyword>
<dbReference type="Gene3D" id="2.60.40.1180">
    <property type="entry name" value="Golgi alpha-mannosidase II"/>
    <property type="match status" value="1"/>
</dbReference>
<evidence type="ECO:0000259" key="13">
    <source>
        <dbReference type="SMART" id="SM00632"/>
    </source>
</evidence>
<dbReference type="EMBL" id="HG917868">
    <property type="protein sequence ID" value="CDM67894.1"/>
    <property type="molecule type" value="Genomic_DNA"/>
</dbReference>
<dbReference type="PANTHER" id="PTHR43447">
    <property type="entry name" value="ALPHA-AMYLASE"/>
    <property type="match status" value="1"/>
</dbReference>
<evidence type="ECO:0000256" key="2">
    <source>
        <dbReference type="ARBA" id="ARBA00001913"/>
    </source>
</evidence>
<dbReference type="SMART" id="SM00632">
    <property type="entry name" value="Aamy_C"/>
    <property type="match status" value="1"/>
</dbReference>
<evidence type="ECO:0000256" key="3">
    <source>
        <dbReference type="ARBA" id="ARBA00008061"/>
    </source>
</evidence>
<organism evidence="15 16">
    <name type="scientific">Clostridium bornimense</name>
    <dbReference type="NCBI Taxonomy" id="1216932"/>
    <lineage>
        <taxon>Bacteria</taxon>
        <taxon>Bacillati</taxon>
        <taxon>Bacillota</taxon>
        <taxon>Clostridia</taxon>
        <taxon>Eubacteriales</taxon>
        <taxon>Clostridiaceae</taxon>
        <taxon>Clostridium</taxon>
    </lineage>
</organism>
<dbReference type="Pfam" id="PF00128">
    <property type="entry name" value="Alpha-amylase"/>
    <property type="match status" value="1"/>
</dbReference>
<proteinExistence type="inferred from homology"/>
<evidence type="ECO:0000256" key="9">
    <source>
        <dbReference type="ARBA" id="ARBA00023277"/>
    </source>
</evidence>
<evidence type="ECO:0000256" key="5">
    <source>
        <dbReference type="ARBA" id="ARBA00017303"/>
    </source>
</evidence>
<dbReference type="eggNOG" id="COG0366">
    <property type="taxonomic scope" value="Bacteria"/>
</dbReference>
<dbReference type="STRING" id="1216932.CM240_0729"/>
<accession>W6RWA8</accession>
<dbReference type="eggNOG" id="COG3664">
    <property type="taxonomic scope" value="Bacteria"/>
</dbReference>
<dbReference type="PRINTS" id="PR00110">
    <property type="entry name" value="ALPHAAMYLASE"/>
</dbReference>
<dbReference type="Proteomes" id="UP000019426">
    <property type="component" value="Chromosome M2/40_rep1"/>
</dbReference>
<dbReference type="Gene3D" id="3.20.20.80">
    <property type="entry name" value="Glycosidases"/>
    <property type="match status" value="1"/>
</dbReference>
<dbReference type="GO" id="GO:0004556">
    <property type="term" value="F:alpha-amylase activity"/>
    <property type="evidence" value="ECO:0007669"/>
    <property type="project" value="UniProtKB-EC"/>
</dbReference>
<dbReference type="InterPro" id="IPR006047">
    <property type="entry name" value="GH13_cat_dom"/>
</dbReference>
<evidence type="ECO:0000256" key="1">
    <source>
        <dbReference type="ARBA" id="ARBA00000548"/>
    </source>
</evidence>
<dbReference type="SMART" id="SM00642">
    <property type="entry name" value="Aamy"/>
    <property type="match status" value="1"/>
</dbReference>
<feature type="domain" description="PKD/Chitinase" evidence="12">
    <location>
        <begin position="862"/>
        <end position="950"/>
    </location>
</feature>
<evidence type="ECO:0000256" key="11">
    <source>
        <dbReference type="RuleBase" id="RU003615"/>
    </source>
</evidence>
<evidence type="ECO:0000259" key="12">
    <source>
        <dbReference type="SMART" id="SM00089"/>
    </source>
</evidence>
<protein>
    <recommendedName>
        <fullName evidence="5">Alpha-amylase</fullName>
        <ecNumber evidence="4">3.2.1.1</ecNumber>
    </recommendedName>
</protein>
<comment type="similarity">
    <text evidence="3 11">Belongs to the glycosyl hydrolase 13 family.</text>
</comment>
<evidence type="ECO:0000259" key="14">
    <source>
        <dbReference type="SMART" id="SM00642"/>
    </source>
</evidence>
<dbReference type="GO" id="GO:0005975">
    <property type="term" value="P:carbohydrate metabolic process"/>
    <property type="evidence" value="ECO:0007669"/>
    <property type="project" value="InterPro"/>
</dbReference>
<evidence type="ECO:0000256" key="4">
    <source>
        <dbReference type="ARBA" id="ARBA00012595"/>
    </source>
</evidence>
<reference evidence="15 16" key="1">
    <citation type="submission" date="2013-11" db="EMBL/GenBank/DDBJ databases">
        <title>Complete genome sequence of Clostridum sp. M2/40.</title>
        <authorList>
            <person name="Wibberg D."/>
            <person name="Puehler A."/>
            <person name="Schlueter A."/>
        </authorList>
    </citation>
    <scope>NUCLEOTIDE SEQUENCE [LARGE SCALE GENOMIC DNA]</scope>
    <source>
        <strain evidence="16">M2/40</strain>
    </source>
</reference>
<keyword evidence="8" id="KW-0106">Calcium</keyword>
<dbReference type="SMART" id="SM00089">
    <property type="entry name" value="PKD"/>
    <property type="match status" value="2"/>
</dbReference>
<dbReference type="InterPro" id="IPR022409">
    <property type="entry name" value="PKD/Chitinase_dom"/>
</dbReference>
<dbReference type="InterPro" id="IPR031319">
    <property type="entry name" value="A-amylase_C"/>
</dbReference>
<feature type="domain" description="Glycosyl hydrolase family 13 catalytic" evidence="14">
    <location>
        <begin position="53"/>
        <end position="407"/>
    </location>
</feature>
<dbReference type="SUPFAM" id="SSF51445">
    <property type="entry name" value="(Trans)glycosidases"/>
    <property type="match status" value="1"/>
</dbReference>
<dbReference type="HOGENOM" id="CLU_002811_0_0_9"/>
<dbReference type="RefSeq" id="WP_044036542.1">
    <property type="nucleotide sequence ID" value="NZ_HG917868.1"/>
</dbReference>
<keyword evidence="16" id="KW-1185">Reference proteome</keyword>
<dbReference type="PATRIC" id="fig|1216932.3.peg.715"/>
<dbReference type="InterPro" id="IPR031965">
    <property type="entry name" value="CBM26"/>
</dbReference>
<dbReference type="Pfam" id="PF07495">
    <property type="entry name" value="Y_Y_Y"/>
    <property type="match status" value="2"/>
</dbReference>
<evidence type="ECO:0000256" key="10">
    <source>
        <dbReference type="ARBA" id="ARBA00023295"/>
    </source>
</evidence>
<dbReference type="SUPFAM" id="SSF49299">
    <property type="entry name" value="PKD domain"/>
    <property type="match status" value="1"/>
</dbReference>
<dbReference type="eggNOG" id="COG0860">
    <property type="taxonomic scope" value="Bacteria"/>
</dbReference>
<keyword evidence="10" id="KW-0326">Glycosidase</keyword>
<dbReference type="SUPFAM" id="SSF51011">
    <property type="entry name" value="Glycosyl hydrolase domain"/>
    <property type="match status" value="1"/>
</dbReference>
<dbReference type="InterPro" id="IPR035986">
    <property type="entry name" value="PKD_dom_sf"/>
</dbReference>